<dbReference type="InterPro" id="IPR036361">
    <property type="entry name" value="SAP_dom_sf"/>
</dbReference>
<gene>
    <name evidence="6" type="primary">LOC110975233</name>
</gene>
<evidence type="ECO:0000313" key="5">
    <source>
        <dbReference type="Proteomes" id="UP000694845"/>
    </source>
</evidence>
<dbReference type="OrthoDB" id="5837849at2759"/>
<feature type="region of interest" description="Disordered" evidence="3">
    <location>
        <begin position="1"/>
        <end position="23"/>
    </location>
</feature>
<dbReference type="InterPro" id="IPR003034">
    <property type="entry name" value="SAP_dom"/>
</dbReference>
<dbReference type="OMA" id="ETPTKKH"/>
<dbReference type="SMART" id="SM00513">
    <property type="entry name" value="SAP"/>
    <property type="match status" value="1"/>
</dbReference>
<dbReference type="Proteomes" id="UP000694845">
    <property type="component" value="Unplaced"/>
</dbReference>
<feature type="domain" description="SAP" evidence="4">
    <location>
        <begin position="24"/>
        <end position="58"/>
    </location>
</feature>
<dbReference type="AlphaFoldDB" id="A0A8B7XTI1"/>
<protein>
    <submittedName>
        <fullName evidence="6">SAP domain-containing ribonucleoprotein-like isoform X2</fullName>
    </submittedName>
</protein>
<proteinExistence type="inferred from homology"/>
<feature type="region of interest" description="Disordered" evidence="3">
    <location>
        <begin position="238"/>
        <end position="266"/>
    </location>
</feature>
<keyword evidence="1" id="KW-0597">Phosphoprotein</keyword>
<dbReference type="RefSeq" id="XP_022083236.1">
    <property type="nucleotide sequence ID" value="XM_022227544.1"/>
</dbReference>
<evidence type="ECO:0000256" key="1">
    <source>
        <dbReference type="ARBA" id="ARBA00022553"/>
    </source>
</evidence>
<dbReference type="SUPFAM" id="SSF68906">
    <property type="entry name" value="SAP domain"/>
    <property type="match status" value="1"/>
</dbReference>
<comment type="similarity">
    <text evidence="2">Belongs to the SAP domain-containing ribonucleoprotein family.</text>
</comment>
<feature type="compositionally biased region" description="Polar residues" evidence="3">
    <location>
        <begin position="9"/>
        <end position="21"/>
    </location>
</feature>
<feature type="region of interest" description="Disordered" evidence="3">
    <location>
        <begin position="64"/>
        <end position="84"/>
    </location>
</feature>
<dbReference type="Gene3D" id="1.10.720.30">
    <property type="entry name" value="SAP domain"/>
    <property type="match status" value="1"/>
</dbReference>
<dbReference type="GO" id="GO:0016973">
    <property type="term" value="P:poly(A)+ mRNA export from nucleus"/>
    <property type="evidence" value="ECO:0007669"/>
    <property type="project" value="TreeGrafter"/>
</dbReference>
<name>A0A8B7XTI1_ACAPL</name>
<evidence type="ECO:0000259" key="4">
    <source>
        <dbReference type="PROSITE" id="PS50800"/>
    </source>
</evidence>
<reference evidence="6" key="1">
    <citation type="submission" date="2025-08" db="UniProtKB">
        <authorList>
            <consortium name="RefSeq"/>
        </authorList>
    </citation>
    <scope>IDENTIFICATION</scope>
</reference>
<organism evidence="5 6">
    <name type="scientific">Acanthaster planci</name>
    <name type="common">Crown-of-thorns starfish</name>
    <dbReference type="NCBI Taxonomy" id="133434"/>
    <lineage>
        <taxon>Eukaryota</taxon>
        <taxon>Metazoa</taxon>
        <taxon>Echinodermata</taxon>
        <taxon>Eleutherozoa</taxon>
        <taxon>Asterozoa</taxon>
        <taxon>Asteroidea</taxon>
        <taxon>Valvatacea</taxon>
        <taxon>Valvatida</taxon>
        <taxon>Acanthasteridae</taxon>
        <taxon>Acanthaster</taxon>
    </lineage>
</organism>
<evidence type="ECO:0000313" key="6">
    <source>
        <dbReference type="RefSeq" id="XP_022083236.1"/>
    </source>
</evidence>
<evidence type="ECO:0000256" key="2">
    <source>
        <dbReference type="ARBA" id="ARBA00046328"/>
    </source>
</evidence>
<sequence length="266" mass="28951">MCRNLARIPSSNEHNRPTGNTMDLKKLKIPELKKELTSRGLALKGNKQELVNRLSQYLEENVEEDLLAQEDEPNLLDDEEEEPAVAETVAKVTSPIALQRKPVLTASQAKPSAPVVAAQKITTIPATTSELTPAEKKALRAQRFNTPLSEEARKQARLEKFGGKQAVTASAGAVPKTQGKVSAVSSDALEKLKKRSERFGTAVSPIVQKTDEMERLLKRKQRFGVITNTTTAAAVKATGTRRISTGGGGDDVEAKKKKRAERFGLS</sequence>
<dbReference type="InterPro" id="IPR052240">
    <property type="entry name" value="SAP_domain_ribonucleoprotein"/>
</dbReference>
<dbReference type="PANTHER" id="PTHR46551:SF1">
    <property type="entry name" value="SAP DOMAIN-CONTAINING RIBONUCLEOPROTEIN"/>
    <property type="match status" value="1"/>
</dbReference>
<evidence type="ECO:0000256" key="3">
    <source>
        <dbReference type="SAM" id="MobiDB-lite"/>
    </source>
</evidence>
<dbReference type="GeneID" id="110975233"/>
<dbReference type="PANTHER" id="PTHR46551">
    <property type="entry name" value="SAP DOMAIN-CONTAINING RIBONUCLEOPROTEIN"/>
    <property type="match status" value="1"/>
</dbReference>
<dbReference type="Pfam" id="PF02037">
    <property type="entry name" value="SAP"/>
    <property type="match status" value="1"/>
</dbReference>
<dbReference type="PROSITE" id="PS50800">
    <property type="entry name" value="SAP"/>
    <property type="match status" value="1"/>
</dbReference>
<dbReference type="GO" id="GO:0005634">
    <property type="term" value="C:nucleus"/>
    <property type="evidence" value="ECO:0007669"/>
    <property type="project" value="TreeGrafter"/>
</dbReference>
<keyword evidence="5" id="KW-1185">Reference proteome</keyword>
<accession>A0A8B7XTI1</accession>